<gene>
    <name evidence="1" type="ORF">Q31b_39520</name>
</gene>
<reference evidence="1 2" key="1">
    <citation type="submission" date="2019-02" db="EMBL/GenBank/DDBJ databases">
        <title>Deep-cultivation of Planctomycetes and their phenomic and genomic characterization uncovers novel biology.</title>
        <authorList>
            <person name="Wiegand S."/>
            <person name="Jogler M."/>
            <person name="Boedeker C."/>
            <person name="Pinto D."/>
            <person name="Vollmers J."/>
            <person name="Rivas-Marin E."/>
            <person name="Kohn T."/>
            <person name="Peeters S.H."/>
            <person name="Heuer A."/>
            <person name="Rast P."/>
            <person name="Oberbeckmann S."/>
            <person name="Bunk B."/>
            <person name="Jeske O."/>
            <person name="Meyerdierks A."/>
            <person name="Storesund J.E."/>
            <person name="Kallscheuer N."/>
            <person name="Luecker S."/>
            <person name="Lage O.M."/>
            <person name="Pohl T."/>
            <person name="Merkel B.J."/>
            <person name="Hornburger P."/>
            <person name="Mueller R.-W."/>
            <person name="Bruemmer F."/>
            <person name="Labrenz M."/>
            <person name="Spormann A.M."/>
            <person name="Op Den Camp H."/>
            <person name="Overmann J."/>
            <person name="Amann R."/>
            <person name="Jetten M.S.M."/>
            <person name="Mascher T."/>
            <person name="Medema M.H."/>
            <person name="Devos D.P."/>
            <person name="Kaster A.-K."/>
            <person name="Ovreas L."/>
            <person name="Rohde M."/>
            <person name="Galperin M.Y."/>
            <person name="Jogler C."/>
        </authorList>
    </citation>
    <scope>NUCLEOTIDE SEQUENCE [LARGE SCALE GENOMIC DNA]</scope>
    <source>
        <strain evidence="1 2">Q31b</strain>
    </source>
</reference>
<name>A0A5C6DRN5_9BACT</name>
<evidence type="ECO:0000313" key="1">
    <source>
        <dbReference type="EMBL" id="TWU38874.1"/>
    </source>
</evidence>
<evidence type="ECO:0000313" key="2">
    <source>
        <dbReference type="Proteomes" id="UP000315471"/>
    </source>
</evidence>
<dbReference type="EMBL" id="SJPY01000006">
    <property type="protein sequence ID" value="TWU38874.1"/>
    <property type="molecule type" value="Genomic_DNA"/>
</dbReference>
<dbReference type="Proteomes" id="UP000315471">
    <property type="component" value="Unassembled WGS sequence"/>
</dbReference>
<comment type="caution">
    <text evidence="1">The sequence shown here is derived from an EMBL/GenBank/DDBJ whole genome shotgun (WGS) entry which is preliminary data.</text>
</comment>
<keyword evidence="2" id="KW-1185">Reference proteome</keyword>
<dbReference type="AlphaFoldDB" id="A0A5C6DRN5"/>
<organism evidence="1 2">
    <name type="scientific">Novipirellula aureliae</name>
    <dbReference type="NCBI Taxonomy" id="2527966"/>
    <lineage>
        <taxon>Bacteria</taxon>
        <taxon>Pseudomonadati</taxon>
        <taxon>Planctomycetota</taxon>
        <taxon>Planctomycetia</taxon>
        <taxon>Pirellulales</taxon>
        <taxon>Pirellulaceae</taxon>
        <taxon>Novipirellula</taxon>
    </lineage>
</organism>
<sequence>MLDDGCMGVQIHQAAGDILQVIESGNHRRRYHLRKAPDRLNLDSQVAMLACSCYHFVLLEAFVGAKGPLRLVRMYSDDQTKKHK</sequence>
<accession>A0A5C6DRN5</accession>
<protein>
    <submittedName>
        <fullName evidence="1">Uncharacterized protein</fullName>
    </submittedName>
</protein>
<proteinExistence type="predicted"/>